<dbReference type="SUPFAM" id="SSF47473">
    <property type="entry name" value="EF-hand"/>
    <property type="match status" value="1"/>
</dbReference>
<dbReference type="CDD" id="cd00051">
    <property type="entry name" value="EFh"/>
    <property type="match status" value="1"/>
</dbReference>
<dbReference type="PROSITE" id="PS00018">
    <property type="entry name" value="EF_HAND_1"/>
    <property type="match status" value="1"/>
</dbReference>
<dbReference type="PANTHER" id="PTHR12086:SF12">
    <property type="entry name" value="EF-HAND DOMAIN-CONTAINING FAMILY MEMBER B"/>
    <property type="match status" value="1"/>
</dbReference>
<dbReference type="InParanoid" id="A0A673B6R1"/>
<reference evidence="12" key="2">
    <citation type="submission" date="2025-08" db="UniProtKB">
        <authorList>
            <consortium name="Ensembl"/>
        </authorList>
    </citation>
    <scope>IDENTIFICATION</scope>
</reference>
<sequence length="503" mass="56753">MFLSYIRYNNFLKPVGDRAKTCLEETTKSPTPPGVRKFRTSSQPEPGAIRVHHGKANDLDVASSLVHGVSTKYSLSVSSINPGQKTLFQDKLQELSEKVYASSQKAPLGRSHDQRLGLPTWFNDEITFGVKTVKDSGVREILNPSKTVEEVEQEAQEGHDMYVCSHNAYDVGERIDRKYDWTRYTKDSVFGVTTPHFNDGRNLAKSLQWLDEKQKRGNILNVPPEHTFGLLLPEDVIGVGETIHSTGPGQDTRGRDQQRSLVHTVQHHLKKVNFHHFPTLLQAFRHYDKKGKGMIDKDDLREVCHEFQMDVNELVLDDLMDYCDEDKDGLINFLEFANFLNWKEKMPIKTPEQQILTGKMKPSTEPAQLPAPKALIKAEDLEPIEPGSSLKIPRTLRRTRASPHHFITSSSCIGAAGVNDSANCHTFGIPSIRTDLPAPRVKRVSDRTNYGDTSTAVDLLFPSVHAAFGVHEEHFLCPRSKQEVFTQHMSTEDYSDGNHSQLF</sequence>
<reference evidence="12" key="3">
    <citation type="submission" date="2025-09" db="UniProtKB">
        <authorList>
            <consortium name="Ensembl"/>
        </authorList>
    </citation>
    <scope>IDENTIFICATION</scope>
</reference>
<evidence type="ECO:0000256" key="2">
    <source>
        <dbReference type="ARBA" id="ARBA00022490"/>
    </source>
</evidence>
<dbReference type="Ensembl" id="ENSSORT00005038491.1">
    <property type="protein sequence ID" value="ENSSORP00005037515.1"/>
    <property type="gene ID" value="ENSSORG00005017608.1"/>
</dbReference>
<dbReference type="Pfam" id="PF25325">
    <property type="entry name" value="EF-hand_EFHB_C"/>
    <property type="match status" value="1"/>
</dbReference>
<dbReference type="AlphaFoldDB" id="A0A673B6R1"/>
<evidence type="ECO:0000256" key="10">
    <source>
        <dbReference type="SAM" id="MobiDB-lite"/>
    </source>
</evidence>
<keyword evidence="2" id="KW-0963">Cytoplasm</keyword>
<dbReference type="InterPro" id="IPR018247">
    <property type="entry name" value="EF_Hand_1_Ca_BS"/>
</dbReference>
<dbReference type="Pfam" id="PF13499">
    <property type="entry name" value="EF-hand_7"/>
    <property type="match status" value="1"/>
</dbReference>
<keyword evidence="4" id="KW-0677">Repeat</keyword>
<dbReference type="GO" id="GO:0005509">
    <property type="term" value="F:calcium ion binding"/>
    <property type="evidence" value="ECO:0007669"/>
    <property type="project" value="InterPro"/>
</dbReference>
<keyword evidence="7" id="KW-0969">Cilium</keyword>
<keyword evidence="5" id="KW-0106">Calcium</keyword>
<evidence type="ECO:0000256" key="8">
    <source>
        <dbReference type="ARBA" id="ARBA00023212"/>
    </source>
</evidence>
<feature type="domain" description="EF-hand" evidence="11">
    <location>
        <begin position="311"/>
        <end position="346"/>
    </location>
</feature>
<evidence type="ECO:0000256" key="3">
    <source>
        <dbReference type="ARBA" id="ARBA00022723"/>
    </source>
</evidence>
<evidence type="ECO:0000313" key="12">
    <source>
        <dbReference type="Ensembl" id="ENSSORP00005037515.1"/>
    </source>
</evidence>
<reference evidence="12" key="1">
    <citation type="submission" date="2019-06" db="EMBL/GenBank/DDBJ databases">
        <authorList>
            <consortium name="Wellcome Sanger Institute Data Sharing"/>
        </authorList>
    </citation>
    <scope>NUCLEOTIDE SEQUENCE [LARGE SCALE GENOMIC DNA]</scope>
</reference>
<dbReference type="InterPro" id="IPR040193">
    <property type="entry name" value="EFHC1/EFHC2/EFHB"/>
</dbReference>
<dbReference type="FunCoup" id="A0A673B6R1">
    <property type="interactions" value="169"/>
</dbReference>
<evidence type="ECO:0000256" key="5">
    <source>
        <dbReference type="ARBA" id="ARBA00022837"/>
    </source>
</evidence>
<evidence type="ECO:0000256" key="7">
    <source>
        <dbReference type="ARBA" id="ARBA00023069"/>
    </source>
</evidence>
<dbReference type="PROSITE" id="PS50222">
    <property type="entry name" value="EF_HAND_2"/>
    <property type="match status" value="2"/>
</dbReference>
<organism evidence="12 13">
    <name type="scientific">Sphaeramia orbicularis</name>
    <name type="common">orbiculate cardinalfish</name>
    <dbReference type="NCBI Taxonomy" id="375764"/>
    <lineage>
        <taxon>Eukaryota</taxon>
        <taxon>Metazoa</taxon>
        <taxon>Chordata</taxon>
        <taxon>Craniata</taxon>
        <taxon>Vertebrata</taxon>
        <taxon>Euteleostomi</taxon>
        <taxon>Actinopterygii</taxon>
        <taxon>Neopterygii</taxon>
        <taxon>Teleostei</taxon>
        <taxon>Neoteleostei</taxon>
        <taxon>Acanthomorphata</taxon>
        <taxon>Gobiaria</taxon>
        <taxon>Kurtiformes</taxon>
        <taxon>Apogonoidei</taxon>
        <taxon>Apogonidae</taxon>
        <taxon>Apogoninae</taxon>
        <taxon>Sphaeramia</taxon>
    </lineage>
</organism>
<name>A0A673B6R1_9TELE</name>
<dbReference type="Gene3D" id="1.10.238.10">
    <property type="entry name" value="EF-hand"/>
    <property type="match status" value="1"/>
</dbReference>
<evidence type="ECO:0000256" key="9">
    <source>
        <dbReference type="ARBA" id="ARBA00023273"/>
    </source>
</evidence>
<evidence type="ECO:0000256" key="6">
    <source>
        <dbReference type="ARBA" id="ARBA00022846"/>
    </source>
</evidence>
<dbReference type="InterPro" id="IPR011992">
    <property type="entry name" value="EF-hand-dom_pair"/>
</dbReference>
<gene>
    <name evidence="12" type="primary">efhb</name>
</gene>
<keyword evidence="3" id="KW-0479">Metal-binding</keyword>
<protein>
    <recommendedName>
        <fullName evidence="11">EF-hand domain-containing protein</fullName>
    </recommendedName>
</protein>
<evidence type="ECO:0000256" key="4">
    <source>
        <dbReference type="ARBA" id="ARBA00022737"/>
    </source>
</evidence>
<accession>A0A673B6R1</accession>
<evidence type="ECO:0000313" key="13">
    <source>
        <dbReference type="Proteomes" id="UP000472271"/>
    </source>
</evidence>
<keyword evidence="6" id="KW-0282">Flagellum</keyword>
<evidence type="ECO:0000259" key="11">
    <source>
        <dbReference type="PROSITE" id="PS50222"/>
    </source>
</evidence>
<dbReference type="PANTHER" id="PTHR12086">
    <property type="entry name" value="EF-HAND DOMAIN C-TERMINAL CONTAINING PROTEIN"/>
    <property type="match status" value="1"/>
</dbReference>
<comment type="subcellular location">
    <subcellularLocation>
        <location evidence="1">Cytoplasm</location>
        <location evidence="1">Cytoskeleton</location>
        <location evidence="1">Flagellum axoneme</location>
    </subcellularLocation>
</comment>
<keyword evidence="9" id="KW-0966">Cell projection</keyword>
<feature type="domain" description="EF-hand" evidence="11">
    <location>
        <begin position="275"/>
        <end position="310"/>
    </location>
</feature>
<dbReference type="SMART" id="SM00054">
    <property type="entry name" value="EFh"/>
    <property type="match status" value="2"/>
</dbReference>
<dbReference type="Proteomes" id="UP000472271">
    <property type="component" value="Chromosome 16"/>
</dbReference>
<dbReference type="InterPro" id="IPR002048">
    <property type="entry name" value="EF_hand_dom"/>
</dbReference>
<keyword evidence="8" id="KW-0206">Cytoskeleton</keyword>
<evidence type="ECO:0000256" key="1">
    <source>
        <dbReference type="ARBA" id="ARBA00004611"/>
    </source>
</evidence>
<dbReference type="InterPro" id="IPR057428">
    <property type="entry name" value="EFHB_EF-hand_C"/>
</dbReference>
<keyword evidence="13" id="KW-1185">Reference proteome</keyword>
<proteinExistence type="predicted"/>
<feature type="region of interest" description="Disordered" evidence="10">
    <location>
        <begin position="24"/>
        <end position="47"/>
    </location>
</feature>